<keyword evidence="1" id="KW-0472">Membrane</keyword>
<keyword evidence="1" id="KW-1133">Transmembrane helix</keyword>
<name>A0A482TVC8_9EURY</name>
<dbReference type="RefSeq" id="WP_129783120.1">
    <property type="nucleotide sequence ID" value="NZ_RZHH01000001.1"/>
</dbReference>
<feature type="transmembrane region" description="Helical" evidence="1">
    <location>
        <begin position="36"/>
        <end position="54"/>
    </location>
</feature>
<reference evidence="2 3" key="1">
    <citation type="submission" date="2018-12" db="EMBL/GenBank/DDBJ databases">
        <title>Genome analysis provides insights into bioremediation potentialities of Halogeometricum borinquense strain N11.</title>
        <authorList>
            <person name="Najjari A."/>
            <person name="Youssef N."/>
            <person name="Fhoula I."/>
            <person name="Ben Dhia O."/>
            <person name="Mahjoubi M."/>
            <person name="Ouzari H.I."/>
            <person name="Cherif A."/>
        </authorList>
    </citation>
    <scope>NUCLEOTIDE SEQUENCE [LARGE SCALE GENOMIC DNA]</scope>
    <source>
        <strain evidence="2 3">N11</strain>
    </source>
</reference>
<protein>
    <submittedName>
        <fullName evidence="2">Uncharacterized protein</fullName>
    </submittedName>
</protein>
<comment type="caution">
    <text evidence="2">The sequence shown here is derived from an EMBL/GenBank/DDBJ whole genome shotgun (WGS) entry which is preliminary data.</text>
</comment>
<sequence length="105" mass="10746">MDYEELGRSIAVIAATALTFALLALLPRPGYSTSRFVLFGVMAGVGWVGAFGVVTNRLGVALVGVIGLFLFGFWQFTVGLAALPVAVALLVSAAATGPTRSNATA</sequence>
<feature type="transmembrane region" description="Helical" evidence="1">
    <location>
        <begin position="6"/>
        <end position="24"/>
    </location>
</feature>
<keyword evidence="1" id="KW-0812">Transmembrane</keyword>
<dbReference type="EMBL" id="RZHH01000001">
    <property type="protein sequence ID" value="RYJ19565.1"/>
    <property type="molecule type" value="Genomic_DNA"/>
</dbReference>
<feature type="transmembrane region" description="Helical" evidence="1">
    <location>
        <begin position="60"/>
        <end position="91"/>
    </location>
</feature>
<dbReference type="Proteomes" id="UP000294028">
    <property type="component" value="Unassembled WGS sequence"/>
</dbReference>
<accession>A0A482TVC8</accession>
<evidence type="ECO:0000313" key="3">
    <source>
        <dbReference type="Proteomes" id="UP000294028"/>
    </source>
</evidence>
<dbReference type="AlphaFoldDB" id="A0A482TVC8"/>
<gene>
    <name evidence="2" type="ORF">ELS19_00805</name>
</gene>
<evidence type="ECO:0000313" key="2">
    <source>
        <dbReference type="EMBL" id="RYJ19565.1"/>
    </source>
</evidence>
<proteinExistence type="predicted"/>
<evidence type="ECO:0000256" key="1">
    <source>
        <dbReference type="SAM" id="Phobius"/>
    </source>
</evidence>
<organism evidence="2 3">
    <name type="scientific">Halogeometricum borinquense</name>
    <dbReference type="NCBI Taxonomy" id="60847"/>
    <lineage>
        <taxon>Archaea</taxon>
        <taxon>Methanobacteriati</taxon>
        <taxon>Methanobacteriota</taxon>
        <taxon>Stenosarchaea group</taxon>
        <taxon>Halobacteria</taxon>
        <taxon>Halobacteriales</taxon>
        <taxon>Haloferacaceae</taxon>
        <taxon>Halogeometricum</taxon>
    </lineage>
</organism>